<keyword evidence="3" id="KW-1185">Reference proteome</keyword>
<feature type="region of interest" description="Disordered" evidence="1">
    <location>
        <begin position="1"/>
        <end position="57"/>
    </location>
</feature>
<evidence type="ECO:0000313" key="3">
    <source>
        <dbReference type="Proteomes" id="UP000030686"/>
    </source>
</evidence>
<gene>
    <name evidence="2" type="ORF">PROQFM164_S06g000176</name>
</gene>
<proteinExistence type="predicted"/>
<dbReference type="AlphaFoldDB" id="W6QL82"/>
<name>W6QL82_PENRF</name>
<reference evidence="2" key="1">
    <citation type="journal article" date="2014" name="Nat. Commun.">
        <title>Multiple recent horizontal transfers of a large genomic region in cheese making fungi.</title>
        <authorList>
            <person name="Cheeseman K."/>
            <person name="Ropars J."/>
            <person name="Renault P."/>
            <person name="Dupont J."/>
            <person name="Gouzy J."/>
            <person name="Branca A."/>
            <person name="Abraham A.L."/>
            <person name="Ceppi M."/>
            <person name="Conseiller E."/>
            <person name="Debuchy R."/>
            <person name="Malagnac F."/>
            <person name="Goarin A."/>
            <person name="Silar P."/>
            <person name="Lacoste S."/>
            <person name="Sallet E."/>
            <person name="Bensimon A."/>
            <person name="Giraud T."/>
            <person name="Brygoo Y."/>
        </authorList>
    </citation>
    <scope>NUCLEOTIDE SEQUENCE [LARGE SCALE GENOMIC DNA]</scope>
    <source>
        <strain evidence="2">FM164</strain>
    </source>
</reference>
<organism evidence="2 3">
    <name type="scientific">Penicillium roqueforti (strain FM164)</name>
    <dbReference type="NCBI Taxonomy" id="1365484"/>
    <lineage>
        <taxon>Eukaryota</taxon>
        <taxon>Fungi</taxon>
        <taxon>Dikarya</taxon>
        <taxon>Ascomycota</taxon>
        <taxon>Pezizomycotina</taxon>
        <taxon>Eurotiomycetes</taxon>
        <taxon>Eurotiomycetidae</taxon>
        <taxon>Eurotiales</taxon>
        <taxon>Aspergillaceae</taxon>
        <taxon>Penicillium</taxon>
    </lineage>
</organism>
<evidence type="ECO:0000313" key="2">
    <source>
        <dbReference type="EMBL" id="CDM37215.1"/>
    </source>
</evidence>
<accession>W6QL82</accession>
<sequence>MATSHGDVPSKADSWQTDISRLTALPSYVKKKKKGPNRDLNAGPRTGSPEARIIPNY</sequence>
<dbReference type="Proteomes" id="UP000030686">
    <property type="component" value="Unassembled WGS sequence"/>
</dbReference>
<dbReference type="EMBL" id="HG792020">
    <property type="protein sequence ID" value="CDM37215.1"/>
    <property type="molecule type" value="Genomic_DNA"/>
</dbReference>
<protein>
    <submittedName>
        <fullName evidence="2">Uncharacterized protein</fullName>
    </submittedName>
</protein>
<evidence type="ECO:0000256" key="1">
    <source>
        <dbReference type="SAM" id="MobiDB-lite"/>
    </source>
</evidence>